<feature type="transmembrane region" description="Helical" evidence="3">
    <location>
        <begin position="16"/>
        <end position="37"/>
    </location>
</feature>
<keyword evidence="3" id="KW-1133">Transmembrane helix</keyword>
<dbReference type="GO" id="GO:0012505">
    <property type="term" value="C:endomembrane system"/>
    <property type="evidence" value="ECO:0007669"/>
    <property type="project" value="UniProtKB-SubCell"/>
</dbReference>
<dbReference type="InterPro" id="IPR003918">
    <property type="entry name" value="NADH_UbQ_OxRdtase"/>
</dbReference>
<feature type="transmembrane region" description="Helical" evidence="3">
    <location>
        <begin position="149"/>
        <end position="169"/>
    </location>
</feature>
<feature type="transmembrane region" description="Helical" evidence="3">
    <location>
        <begin position="257"/>
        <end position="277"/>
    </location>
</feature>
<organism evidence="5 6">
    <name type="scientific">Bosea lathyri</name>
    <dbReference type="NCBI Taxonomy" id="1036778"/>
    <lineage>
        <taxon>Bacteria</taxon>
        <taxon>Pseudomonadati</taxon>
        <taxon>Pseudomonadota</taxon>
        <taxon>Alphaproteobacteria</taxon>
        <taxon>Hyphomicrobiales</taxon>
        <taxon>Boseaceae</taxon>
        <taxon>Bosea</taxon>
    </lineage>
</organism>
<evidence type="ECO:0000256" key="2">
    <source>
        <dbReference type="RuleBase" id="RU000320"/>
    </source>
</evidence>
<feature type="transmembrane region" description="Helical" evidence="3">
    <location>
        <begin position="124"/>
        <end position="143"/>
    </location>
</feature>
<feature type="transmembrane region" description="Helical" evidence="3">
    <location>
        <begin position="297"/>
        <end position="318"/>
    </location>
</feature>
<dbReference type="Proteomes" id="UP000236743">
    <property type="component" value="Unassembled WGS sequence"/>
</dbReference>
<feature type="transmembrane region" description="Helical" evidence="3">
    <location>
        <begin position="483"/>
        <end position="502"/>
    </location>
</feature>
<dbReference type="AlphaFoldDB" id="A0A1H5YZU4"/>
<name>A0A1H5YZU4_9HYPH</name>
<feature type="transmembrane region" description="Helical" evidence="3">
    <location>
        <begin position="92"/>
        <end position="112"/>
    </location>
</feature>
<evidence type="ECO:0000313" key="5">
    <source>
        <dbReference type="EMBL" id="SEG29849.1"/>
    </source>
</evidence>
<proteinExistence type="predicted"/>
<dbReference type="PANTHER" id="PTHR43373:SF1">
    <property type="entry name" value="NA(+)_H(+) ANTIPORTER SUBUNIT A"/>
    <property type="match status" value="1"/>
</dbReference>
<keyword evidence="6" id="KW-1185">Reference proteome</keyword>
<keyword evidence="3" id="KW-0472">Membrane</keyword>
<protein>
    <submittedName>
        <fullName evidence="5">Multisubunit sodium/proton antiporter, MrpD subunit</fullName>
    </submittedName>
</protein>
<dbReference type="RefSeq" id="WP_103872635.1">
    <property type="nucleotide sequence ID" value="NZ_FNUY01000004.1"/>
</dbReference>
<comment type="subcellular location">
    <subcellularLocation>
        <location evidence="1">Endomembrane system</location>
        <topology evidence="1">Multi-pass membrane protein</topology>
    </subcellularLocation>
    <subcellularLocation>
        <location evidence="2">Membrane</location>
        <topology evidence="2">Multi-pass membrane protein</topology>
    </subcellularLocation>
</comment>
<keyword evidence="2 3" id="KW-0812">Transmembrane</keyword>
<dbReference type="GO" id="GO:0016020">
    <property type="term" value="C:membrane"/>
    <property type="evidence" value="ECO:0007669"/>
    <property type="project" value="UniProtKB-SubCell"/>
</dbReference>
<sequence length="521" mass="53497">MSALANAPFYVTTSGGYLLVLAIILPAVAVLAMLLVPPRHVARIAFAVMAAGLAVALVIVAELVGTGMALAYVVGGWQPPLGLALRADGLSAAMLAMTAVVICATGLFARFHQCLEPETQDGRAATTFWPLLMAIWSALNAIFVGEDLFTLYVALELLTFAAVPLVCLDGRAETIAAALRYLMFALLGSLLYLLGAALLYGVFGALDIHSLSRLDGGAPAVTVALGLMIAGLLAKAALFPLHLWLPPAHAGAPAAASAVLSALVIKAPVFLILRLVLDVAPSSAGPLAGQIFIGQILIGQILAVLGASSILFCSVMAFRQQRLKLMIAYSTVAQIGYLFIVFPLAAGTETLPAWGTIAWTGGALQLVSHALAKAAMFMAAGAVAEAFGHDRISDLGGFGRILPISALAFGLAGLSLMGLPPSGGFIAKCLLLTAAVTGGHPWLAATILAGGLLAGGYVFRIVDRALATPAVELVARRPIPRRLEAVALVLALAAVGVGFVPLQPFGFLQLGRPAVSAMVAP</sequence>
<evidence type="ECO:0000313" key="6">
    <source>
        <dbReference type="Proteomes" id="UP000236743"/>
    </source>
</evidence>
<accession>A0A1H5YZU4</accession>
<dbReference type="EMBL" id="FNUY01000004">
    <property type="protein sequence ID" value="SEG29849.1"/>
    <property type="molecule type" value="Genomic_DNA"/>
</dbReference>
<dbReference type="GO" id="GO:0042773">
    <property type="term" value="P:ATP synthesis coupled electron transport"/>
    <property type="evidence" value="ECO:0007669"/>
    <property type="project" value="InterPro"/>
</dbReference>
<dbReference type="OrthoDB" id="9768329at2"/>
<feature type="transmembrane region" description="Helical" evidence="3">
    <location>
        <begin position="181"/>
        <end position="203"/>
    </location>
</feature>
<dbReference type="PRINTS" id="PR01437">
    <property type="entry name" value="NUOXDRDTASE4"/>
</dbReference>
<evidence type="ECO:0000256" key="1">
    <source>
        <dbReference type="ARBA" id="ARBA00004127"/>
    </source>
</evidence>
<feature type="transmembrane region" description="Helical" evidence="3">
    <location>
        <begin position="44"/>
        <end position="72"/>
    </location>
</feature>
<evidence type="ECO:0000256" key="3">
    <source>
        <dbReference type="SAM" id="Phobius"/>
    </source>
</evidence>
<feature type="transmembrane region" description="Helical" evidence="3">
    <location>
        <begin position="366"/>
        <end position="388"/>
    </location>
</feature>
<reference evidence="5 6" key="1">
    <citation type="submission" date="2016-10" db="EMBL/GenBank/DDBJ databases">
        <authorList>
            <person name="de Groot N.N."/>
        </authorList>
    </citation>
    <scope>NUCLEOTIDE SEQUENCE [LARGE SCALE GENOMIC DNA]</scope>
    <source>
        <strain evidence="5 6">DSM 26656</strain>
    </source>
</reference>
<feature type="transmembrane region" description="Helical" evidence="3">
    <location>
        <begin position="223"/>
        <end position="245"/>
    </location>
</feature>
<evidence type="ECO:0000259" key="4">
    <source>
        <dbReference type="Pfam" id="PF00361"/>
    </source>
</evidence>
<feature type="transmembrane region" description="Helical" evidence="3">
    <location>
        <begin position="325"/>
        <end position="346"/>
    </location>
</feature>
<feature type="transmembrane region" description="Helical" evidence="3">
    <location>
        <begin position="439"/>
        <end position="462"/>
    </location>
</feature>
<dbReference type="Pfam" id="PF00361">
    <property type="entry name" value="Proton_antipo_M"/>
    <property type="match status" value="1"/>
</dbReference>
<gene>
    <name evidence="5" type="ORF">SAMN04488115_104190</name>
</gene>
<dbReference type="InterPro" id="IPR050616">
    <property type="entry name" value="CPA3_Na-H_Antiporter_A"/>
</dbReference>
<dbReference type="InterPro" id="IPR001750">
    <property type="entry name" value="ND/Mrp_TM"/>
</dbReference>
<feature type="transmembrane region" description="Helical" evidence="3">
    <location>
        <begin position="400"/>
        <end position="419"/>
    </location>
</feature>
<feature type="domain" description="NADH:quinone oxidoreductase/Mrp antiporter transmembrane" evidence="4">
    <location>
        <begin position="146"/>
        <end position="449"/>
    </location>
</feature>
<dbReference type="PANTHER" id="PTHR43373">
    <property type="entry name" value="NA(+)/H(+) ANTIPORTER SUBUNIT"/>
    <property type="match status" value="1"/>
</dbReference>
<dbReference type="GO" id="GO:0008137">
    <property type="term" value="F:NADH dehydrogenase (ubiquinone) activity"/>
    <property type="evidence" value="ECO:0007669"/>
    <property type="project" value="InterPro"/>
</dbReference>